<accession>A0A4T2A6A2</accession>
<organism evidence="2 3">
    <name type="scientific">Pseudomonas leptonychotis</name>
    <dbReference type="NCBI Taxonomy" id="2448482"/>
    <lineage>
        <taxon>Bacteria</taxon>
        <taxon>Pseudomonadati</taxon>
        <taxon>Pseudomonadota</taxon>
        <taxon>Gammaproteobacteria</taxon>
        <taxon>Pseudomonadales</taxon>
        <taxon>Pseudomonadaceae</taxon>
        <taxon>Pseudomonas</taxon>
    </lineage>
</organism>
<sequence length="70" mass="7826">MNGNTIGVLTFDDLKRITGYARRADVERTLHDQGIRLFRGRTGPWTTVELVNQAGGLKAAHQEQYGVEIL</sequence>
<evidence type="ECO:0000313" key="2">
    <source>
        <dbReference type="EMBL" id="TIH10801.1"/>
    </source>
</evidence>
<dbReference type="Pfam" id="PF13986">
    <property type="entry name" value="DUF4224"/>
    <property type="match status" value="1"/>
</dbReference>
<evidence type="ECO:0000313" key="3">
    <source>
        <dbReference type="Proteomes" id="UP000307541"/>
    </source>
</evidence>
<keyword evidence="3" id="KW-1185">Reference proteome</keyword>
<name>A0A4T2A6A2_9PSED</name>
<dbReference type="EMBL" id="RFLV01000001">
    <property type="protein sequence ID" value="TIH10801.1"/>
    <property type="molecule type" value="Genomic_DNA"/>
</dbReference>
<dbReference type="InterPro" id="IPR025319">
    <property type="entry name" value="DUF4224"/>
</dbReference>
<comment type="caution">
    <text evidence="2">The sequence shown here is derived from an EMBL/GenBank/DDBJ whole genome shotgun (WGS) entry which is preliminary data.</text>
</comment>
<dbReference type="Proteomes" id="UP000307541">
    <property type="component" value="Unassembled WGS sequence"/>
</dbReference>
<gene>
    <name evidence="2" type="ORF">D8779_09025</name>
</gene>
<dbReference type="RefSeq" id="WP_136664079.1">
    <property type="nucleotide sequence ID" value="NZ_RFLV01000001.1"/>
</dbReference>
<proteinExistence type="predicted"/>
<feature type="domain" description="DUF4224" evidence="1">
    <location>
        <begin position="9"/>
        <end position="42"/>
    </location>
</feature>
<protein>
    <recommendedName>
        <fullName evidence="1">DUF4224 domain-containing protein</fullName>
    </recommendedName>
</protein>
<reference evidence="2 3" key="1">
    <citation type="submission" date="2018-10" db="EMBL/GenBank/DDBJ databases">
        <title>Pseudomonas leptonychotis sp. nov., isolated from Weddell seals in Antarctica.</title>
        <authorList>
            <person name="Novakova D."/>
            <person name="Svec P."/>
            <person name="Kralova S."/>
            <person name="Kristofova L."/>
            <person name="Zeman M."/>
            <person name="Pantucek R."/>
            <person name="Maslanova I."/>
            <person name="Sedlacek I."/>
        </authorList>
    </citation>
    <scope>NUCLEOTIDE SEQUENCE [LARGE SCALE GENOMIC DNA]</scope>
    <source>
        <strain evidence="2 3">CCM 8849</strain>
    </source>
</reference>
<dbReference type="OrthoDB" id="6942183at2"/>
<dbReference type="AlphaFoldDB" id="A0A4T2A6A2"/>
<evidence type="ECO:0000259" key="1">
    <source>
        <dbReference type="Pfam" id="PF13986"/>
    </source>
</evidence>